<dbReference type="SUPFAM" id="SSF55347">
    <property type="entry name" value="Glyceraldehyde-3-phosphate dehydrogenase-like, C-terminal domain"/>
    <property type="match status" value="1"/>
</dbReference>
<evidence type="ECO:0000259" key="4">
    <source>
        <dbReference type="Pfam" id="PF03572"/>
    </source>
</evidence>
<dbReference type="InterPro" id="IPR004104">
    <property type="entry name" value="Gfo/Idh/MocA-like_OxRdtase_C"/>
</dbReference>
<accession>A0AAD6IR12</accession>
<dbReference type="SUPFAM" id="SSF51735">
    <property type="entry name" value="NAD(P)-binding Rossmann-fold domains"/>
    <property type="match status" value="1"/>
</dbReference>
<feature type="domain" description="Gfo/Idh/MocA-like oxidoreductase N-terminal" evidence="2">
    <location>
        <begin position="4"/>
        <end position="130"/>
    </location>
</feature>
<dbReference type="Pfam" id="PF01408">
    <property type="entry name" value="GFO_IDH_MocA"/>
    <property type="match status" value="1"/>
</dbReference>
<comment type="caution">
    <text evidence="6">The sequence shown here is derived from an EMBL/GenBank/DDBJ whole genome shotgun (WGS) entry which is preliminary data.</text>
</comment>
<dbReference type="InterPro" id="IPR052766">
    <property type="entry name" value="S41A_metabolite_peptidase"/>
</dbReference>
<dbReference type="AlphaFoldDB" id="A0AAD6IR12"/>
<dbReference type="EMBL" id="JAQGDS010000011">
    <property type="protein sequence ID" value="KAJ6256998.1"/>
    <property type="molecule type" value="Genomic_DNA"/>
</dbReference>
<dbReference type="PANTHER" id="PTHR37049:SF4">
    <property type="entry name" value="RHODANESE DOMAIN-CONTAINING PROTEIN"/>
    <property type="match status" value="1"/>
</dbReference>
<dbReference type="GO" id="GO:0008236">
    <property type="term" value="F:serine-type peptidase activity"/>
    <property type="evidence" value="ECO:0007669"/>
    <property type="project" value="InterPro"/>
</dbReference>
<dbReference type="InterPro" id="IPR056186">
    <property type="entry name" value="PDZ_CPAF-rel"/>
</dbReference>
<evidence type="ECO:0000259" key="5">
    <source>
        <dbReference type="Pfam" id="PF23658"/>
    </source>
</evidence>
<protein>
    <submittedName>
        <fullName evidence="6">Uncharacterized protein</fullName>
    </submittedName>
</protein>
<dbReference type="Gene3D" id="3.30.360.10">
    <property type="entry name" value="Dihydrodipicolinate Reductase, domain 2"/>
    <property type="match status" value="1"/>
</dbReference>
<dbReference type="Gene3D" id="3.40.50.720">
    <property type="entry name" value="NAD(P)-binding Rossmann-like Domain"/>
    <property type="match status" value="1"/>
</dbReference>
<sequence>MAPLNVGLIGYGVATQRFHLPFILPNPDLNVYAFLQRAEAPPPGSSVEKGKHCTVDYPKAKHYRTSEDFFADASIDLVIVCTGHDTHTEFAEKALLAGKHVVVEKPFTPSAAEADHLIALAKEKGKLLTVFQNRRYDSGFRTLYGLTQKGVFGQLTDVTIHYDVDFPAWIANWKGGEYKPGDGIMFGLGSHSVDQALLLIGATPTSVTGFNRTLRDSDSEVEDTFIIILQFGGELKKLLATIRTTPVTPMEHPLKYLVRGYDGSFIKFGEDNQEPQIIAGMQSTDEGFGVEDPVLHGKLVTKTQVDQCQTFDSQTGRYVGIYPSLVGSHRKYYEDVVEAIKTGKEPPVKAQQSRDGIRVIELARQERGERNHGIFGFIGGHRCSVLCGHSQFVLRNTLAVCPSAMLFDLRGTTSTPTLPPKQTAQFASALYVPLVDTTSISLFSASYTALASTSVTSGNDTHAEPTSTYERAAATNTAEPPPNSVPVLPGEAWDCLYSVPLDVEMTLEFIRGVTKYLQFQSTLKYLADPPAESLQDPVDIIGSLEQLADQVRSGQMAHHILFEEAVTKLLQRCHESHLAVLWNSARLISFLGPFPLVSLSVDGISKPKAYVLGDLQEIGFENSSYITRIDGQEIEAYLAEFSNYGRLQSPDARYNGVFARLDVEPPYPGTFLSLNSWYPGKNSISITFSNLSTYEYNYQAIASWDPTLNWTGINNGPDFYHKVVLNQDFLDSRSNSSEKLPTATTTLTSSSTTAASMETGLPPLVIFNQPFMRITVPAYVQDLNAIFARDLSAPHQHLGFQAALREFLAEARRQQSQKLIIDVRGNGGGIVNIGFELYKQLFPAAHAHSYSRLRSHPAAHIYAKTAEMVTTDESLATYIRLSRSTNVTEEQVVESGLDLLTYSALANGISGGFNRQVVLDLRGNKPRDLATFMGPYTVPSVNDTVSLLVENNLDLMDGDAEITGFGSLANLTSSPQPFRKEDILLVSDGVCASTCTIFAELLKREQAHISTVVMGGRPNDAPSPHIGGTHGSRAFKFSDLLQGTALAVDLLFSNSSQQEQQNITDTTLPSILPFSLVDASVNTLDAIRPEDKTQTPLQFKLEPADCRLYNTPDSQDAIFLWRNLAELKWGTKSNFTRCAVGGFQGSREALPGNRTNENEPQNSGGSSEPDTKRTLGIMISRSSTVLMSL</sequence>
<feature type="region of interest" description="Disordered" evidence="1">
    <location>
        <begin position="1146"/>
        <end position="1174"/>
    </location>
</feature>
<evidence type="ECO:0000313" key="6">
    <source>
        <dbReference type="EMBL" id="KAJ6256998.1"/>
    </source>
</evidence>
<feature type="domain" description="Tail specific protease" evidence="4">
    <location>
        <begin position="801"/>
        <end position="887"/>
    </location>
</feature>
<dbReference type="InterPro" id="IPR036291">
    <property type="entry name" value="NAD(P)-bd_dom_sf"/>
</dbReference>
<dbReference type="Pfam" id="PF23658">
    <property type="entry name" value="PDZ_CPAF_rel"/>
    <property type="match status" value="1"/>
</dbReference>
<dbReference type="Pfam" id="PF03572">
    <property type="entry name" value="Peptidase_S41"/>
    <property type="match status" value="1"/>
</dbReference>
<name>A0AAD6IR12_DREDA</name>
<feature type="compositionally biased region" description="Polar residues" evidence="1">
    <location>
        <begin position="1153"/>
        <end position="1168"/>
    </location>
</feature>
<evidence type="ECO:0000256" key="1">
    <source>
        <dbReference type="SAM" id="MobiDB-lite"/>
    </source>
</evidence>
<evidence type="ECO:0000259" key="3">
    <source>
        <dbReference type="Pfam" id="PF02894"/>
    </source>
</evidence>
<feature type="compositionally biased region" description="Polar residues" evidence="1">
    <location>
        <begin position="454"/>
        <end position="469"/>
    </location>
</feature>
<dbReference type="PANTHER" id="PTHR37049">
    <property type="entry name" value="PEPTIDASE S41 FAMILY PROTEIN"/>
    <property type="match status" value="1"/>
</dbReference>
<feature type="domain" description="CPAF-like PDZ" evidence="5">
    <location>
        <begin position="590"/>
        <end position="703"/>
    </location>
</feature>
<dbReference type="Proteomes" id="UP001221413">
    <property type="component" value="Unassembled WGS sequence"/>
</dbReference>
<evidence type="ECO:0000313" key="7">
    <source>
        <dbReference type="Proteomes" id="UP001221413"/>
    </source>
</evidence>
<feature type="region of interest" description="Disordered" evidence="1">
    <location>
        <begin position="454"/>
        <end position="485"/>
    </location>
</feature>
<dbReference type="InterPro" id="IPR005151">
    <property type="entry name" value="Tail-specific_protease"/>
</dbReference>
<dbReference type="Pfam" id="PF02894">
    <property type="entry name" value="GFO_IDH_MocA_C"/>
    <property type="match status" value="1"/>
</dbReference>
<dbReference type="GO" id="GO:0000166">
    <property type="term" value="F:nucleotide binding"/>
    <property type="evidence" value="ECO:0007669"/>
    <property type="project" value="InterPro"/>
</dbReference>
<dbReference type="InterPro" id="IPR000683">
    <property type="entry name" value="Gfo/Idh/MocA-like_OxRdtase_N"/>
</dbReference>
<gene>
    <name evidence="6" type="ORF">Dda_7881</name>
</gene>
<dbReference type="GO" id="GO:0006508">
    <property type="term" value="P:proteolysis"/>
    <property type="evidence" value="ECO:0007669"/>
    <property type="project" value="InterPro"/>
</dbReference>
<proteinExistence type="predicted"/>
<organism evidence="6 7">
    <name type="scientific">Drechslerella dactyloides</name>
    <name type="common">Nematode-trapping fungus</name>
    <name type="synonym">Arthrobotrys dactyloides</name>
    <dbReference type="NCBI Taxonomy" id="74499"/>
    <lineage>
        <taxon>Eukaryota</taxon>
        <taxon>Fungi</taxon>
        <taxon>Dikarya</taxon>
        <taxon>Ascomycota</taxon>
        <taxon>Pezizomycotina</taxon>
        <taxon>Orbiliomycetes</taxon>
        <taxon>Orbiliales</taxon>
        <taxon>Orbiliaceae</taxon>
        <taxon>Drechslerella</taxon>
    </lineage>
</organism>
<dbReference type="Gene3D" id="3.90.226.10">
    <property type="entry name" value="2-enoyl-CoA Hydratase, Chain A, domain 1"/>
    <property type="match status" value="1"/>
</dbReference>
<feature type="domain" description="Gfo/Idh/MocA-like oxidoreductase C-terminal" evidence="3">
    <location>
        <begin position="149"/>
        <end position="366"/>
    </location>
</feature>
<reference evidence="6" key="1">
    <citation type="submission" date="2023-01" db="EMBL/GenBank/DDBJ databases">
        <title>The chitinases involved in constricting ring structure development in the nematode-trapping fungus Drechslerella dactyloides.</title>
        <authorList>
            <person name="Wang R."/>
            <person name="Zhang L."/>
            <person name="Tang P."/>
            <person name="Li S."/>
            <person name="Liang L."/>
        </authorList>
    </citation>
    <scope>NUCLEOTIDE SEQUENCE</scope>
    <source>
        <strain evidence="6">YMF1.00031</strain>
    </source>
</reference>
<dbReference type="InterPro" id="IPR029045">
    <property type="entry name" value="ClpP/crotonase-like_dom_sf"/>
</dbReference>
<dbReference type="SUPFAM" id="SSF52096">
    <property type="entry name" value="ClpP/crotonase"/>
    <property type="match status" value="1"/>
</dbReference>
<keyword evidence="7" id="KW-1185">Reference proteome</keyword>
<evidence type="ECO:0000259" key="2">
    <source>
        <dbReference type="Pfam" id="PF01408"/>
    </source>
</evidence>